<feature type="transmembrane region" description="Helical" evidence="7">
    <location>
        <begin position="556"/>
        <end position="578"/>
    </location>
</feature>
<feature type="transmembrane region" description="Helical" evidence="7">
    <location>
        <begin position="857"/>
        <end position="882"/>
    </location>
</feature>
<evidence type="ECO:0000256" key="3">
    <source>
        <dbReference type="ARBA" id="ARBA00022692"/>
    </source>
</evidence>
<evidence type="ECO:0000256" key="2">
    <source>
        <dbReference type="ARBA" id="ARBA00008803"/>
    </source>
</evidence>
<name>A0ABR0JJF2_9EURO</name>
<evidence type="ECO:0000256" key="1">
    <source>
        <dbReference type="ARBA" id="ARBA00004141"/>
    </source>
</evidence>
<comment type="similarity">
    <text evidence="2">Belongs to the TAPT1 family.</text>
</comment>
<gene>
    <name evidence="8" type="ORF">LTR69_002525</name>
</gene>
<dbReference type="InterPro" id="IPR008010">
    <property type="entry name" value="Tatp1"/>
</dbReference>
<keyword evidence="4 7" id="KW-1133">Transmembrane helix</keyword>
<evidence type="ECO:0000256" key="5">
    <source>
        <dbReference type="ARBA" id="ARBA00023136"/>
    </source>
</evidence>
<dbReference type="Proteomes" id="UP001345691">
    <property type="component" value="Unassembled WGS sequence"/>
</dbReference>
<dbReference type="PANTHER" id="PTHR13317">
    <property type="entry name" value="TRANSMEMBRANE ANTERIOR POSTERIOR TRANSFORMATION PROTEIN 1 HOMOLOG"/>
    <property type="match status" value="1"/>
</dbReference>
<keyword evidence="3 7" id="KW-0812">Transmembrane</keyword>
<feature type="transmembrane region" description="Helical" evidence="7">
    <location>
        <begin position="366"/>
        <end position="390"/>
    </location>
</feature>
<evidence type="ECO:0000256" key="4">
    <source>
        <dbReference type="ARBA" id="ARBA00022989"/>
    </source>
</evidence>
<feature type="region of interest" description="Disordered" evidence="6">
    <location>
        <begin position="426"/>
        <end position="451"/>
    </location>
</feature>
<evidence type="ECO:0000313" key="8">
    <source>
        <dbReference type="EMBL" id="KAK5066008.1"/>
    </source>
</evidence>
<feature type="compositionally biased region" description="Basic and acidic residues" evidence="6">
    <location>
        <begin position="59"/>
        <end position="83"/>
    </location>
</feature>
<comment type="caution">
    <text evidence="8">The sequence shown here is derived from an EMBL/GenBank/DDBJ whole genome shotgun (WGS) entry which is preliminary data.</text>
</comment>
<evidence type="ECO:0000256" key="7">
    <source>
        <dbReference type="SAM" id="Phobius"/>
    </source>
</evidence>
<feature type="compositionally biased region" description="Polar residues" evidence="6">
    <location>
        <begin position="229"/>
        <end position="243"/>
    </location>
</feature>
<feature type="compositionally biased region" description="Polar residues" evidence="6">
    <location>
        <begin position="169"/>
        <end position="187"/>
    </location>
</feature>
<dbReference type="EMBL" id="JAVRRF010000004">
    <property type="protein sequence ID" value="KAK5066008.1"/>
    <property type="molecule type" value="Genomic_DNA"/>
</dbReference>
<evidence type="ECO:0000313" key="9">
    <source>
        <dbReference type="Proteomes" id="UP001345691"/>
    </source>
</evidence>
<dbReference type="PANTHER" id="PTHR13317:SF4">
    <property type="entry name" value="TRANSMEMBRANE ANTERIOR POSTERIOR TRANSFORMATION PROTEIN 1 HOMOLOG"/>
    <property type="match status" value="1"/>
</dbReference>
<feature type="compositionally biased region" description="Polar residues" evidence="6">
    <location>
        <begin position="253"/>
        <end position="266"/>
    </location>
</feature>
<keyword evidence="5 7" id="KW-0472">Membrane</keyword>
<reference evidence="8 9" key="1">
    <citation type="submission" date="2023-08" db="EMBL/GenBank/DDBJ databases">
        <title>Black Yeasts Isolated from many extreme environments.</title>
        <authorList>
            <person name="Coleine C."/>
            <person name="Stajich J.E."/>
            <person name="Selbmann L."/>
        </authorList>
    </citation>
    <scope>NUCLEOTIDE SEQUENCE [LARGE SCALE GENOMIC DNA]</scope>
    <source>
        <strain evidence="8 9">CCFEE 6328</strain>
    </source>
</reference>
<feature type="compositionally biased region" description="Polar residues" evidence="6">
    <location>
        <begin position="89"/>
        <end position="113"/>
    </location>
</feature>
<keyword evidence="9" id="KW-1185">Reference proteome</keyword>
<proteinExistence type="inferred from homology"/>
<accession>A0ABR0JJF2</accession>
<feature type="region of interest" description="Disordered" evidence="6">
    <location>
        <begin position="156"/>
        <end position="308"/>
    </location>
</feature>
<comment type="subcellular location">
    <subcellularLocation>
        <location evidence="1">Membrane</location>
        <topology evidence="1">Multi-pass membrane protein</topology>
    </subcellularLocation>
</comment>
<organism evidence="8 9">
    <name type="scientific">Exophiala sideris</name>
    <dbReference type="NCBI Taxonomy" id="1016849"/>
    <lineage>
        <taxon>Eukaryota</taxon>
        <taxon>Fungi</taxon>
        <taxon>Dikarya</taxon>
        <taxon>Ascomycota</taxon>
        <taxon>Pezizomycotina</taxon>
        <taxon>Eurotiomycetes</taxon>
        <taxon>Chaetothyriomycetidae</taxon>
        <taxon>Chaetothyriales</taxon>
        <taxon>Herpotrichiellaceae</taxon>
        <taxon>Exophiala</taxon>
    </lineage>
</organism>
<protein>
    <recommendedName>
        <fullName evidence="10">Cytomegalovirus gH-receptor family protein</fullName>
    </recommendedName>
</protein>
<sequence>MGGPILASVLNGDHSHHAHSGNYDDVPEREHVHVPTTPDKAFAPREGPPEPGISNLRSRLQEMDQKAYKVEEEGLHDHFEEARPYSALNGHTTASGSQGRPPISLSNGSMSSPENDKSVSPRMLSTPKSTRVDAATSGSKMENVLKLSVDRLQDLTSSPESLPLRPVDSTLSQEASSKQTSPYNTDLPSGKDSGQVKIEKDGFHPPPVMNSLVLGPPIGDDQRRARNLTIETGNQPLESSGSPKSRPWAPQRAVSTPTSARNPQSPHKSEKIRPSLKLPEASSRFEGNDGRRYSSSGRPLPSPMPASIPLPPVSIPTYLQLELSSQRPSPLYIHRSANSDFPYESSRAKIERLLNFLLLPPHLESVLWFGTVACLDSWLYIFTILPLRLLKSFYLLTKSWGVNLATEVNFVSNFVYNGAGRMWTRRRGSLPPNPTRRTSGPSAPDIRASQNPLHGRTRYHQRTKSVPSTLLPDDKADMLKGLLIISTCLILLRLDASRMYHWVRGQAAIKLYVIYNILEVCDRLFSAIGQDVLECLFSRETLERKADGHSKVLRPFWLFVLALIYCVIHATALFYQVITLNVAVNSYSNALITLLMSNQFVEIKGTVFKKFEKENLFQLTCADVVERFQLWHMLIIIAARNIVETGGLNRGLAAFTAASSATASATSTSNGSIPSTAAFPPRSASSIVPSAFTLLPTMVESITSFAPAVSQVLGPFLVVLGSEMLVDWLKHAYINKFNNTRPAIYDRFLDVLAKDYYTNAFSEQNLTKRLGLPVIPLSCLFIRASVQTYQMFMAAWVPSSSPSSSTSLESIHEDYSAVRSTLPMTTGVAISRTVDDIIRSIPNVIMKSSIVTHMTTLLVFLLFFLILLACKLVLGMLLLAFARSRYHSMKLREKSVIHHVEGGRRVGGWGVVEVDEDKRRWIYEDDPAGLRALRERDERERQKQQREKEKAHGVEAFDKVKRYEMVAKRIW</sequence>
<evidence type="ECO:0000256" key="6">
    <source>
        <dbReference type="SAM" id="MobiDB-lite"/>
    </source>
</evidence>
<dbReference type="Pfam" id="PF05346">
    <property type="entry name" value="DUF747"/>
    <property type="match status" value="1"/>
</dbReference>
<feature type="region of interest" description="Disordered" evidence="6">
    <location>
        <begin position="1"/>
        <end position="144"/>
    </location>
</feature>
<evidence type="ECO:0008006" key="10">
    <source>
        <dbReference type="Google" id="ProtNLM"/>
    </source>
</evidence>